<sequence length="117" mass="13685">MMKLISVIRTVDDIITLNATRAPDLLRRDFVKNFGSSYLIGCFVPPANVSVGEILARAEIHFSESKISLCAYQVSGAKMMRWMLWEIYCRPNIIKAYRRLRRPISKQLWRVKHRMNI</sequence>
<evidence type="ECO:0000313" key="1">
    <source>
        <dbReference type="EMBL" id="MEM5501217.1"/>
    </source>
</evidence>
<accession>A0ABU9T515</accession>
<comment type="caution">
    <text evidence="1">The sequence shown here is derived from an EMBL/GenBank/DDBJ whole genome shotgun (WGS) entry which is preliminary data.</text>
</comment>
<evidence type="ECO:0000313" key="2">
    <source>
        <dbReference type="Proteomes" id="UP001477870"/>
    </source>
</evidence>
<reference evidence="1 2" key="1">
    <citation type="submission" date="2024-03" db="EMBL/GenBank/DDBJ databases">
        <title>Community enrichment and isolation of bacterial strains for fucoidan degradation.</title>
        <authorList>
            <person name="Sichert A."/>
        </authorList>
    </citation>
    <scope>NUCLEOTIDE SEQUENCE [LARGE SCALE GENOMIC DNA]</scope>
    <source>
        <strain evidence="1 2">AS62</strain>
    </source>
</reference>
<gene>
    <name evidence="1" type="ORF">WNY59_06405</name>
</gene>
<protein>
    <submittedName>
        <fullName evidence="1">Uncharacterized protein</fullName>
    </submittedName>
</protein>
<dbReference type="Proteomes" id="UP001477870">
    <property type="component" value="Unassembled WGS sequence"/>
</dbReference>
<dbReference type="RefSeq" id="WP_342847756.1">
    <property type="nucleotide sequence ID" value="NZ_JBBMQO010000003.1"/>
</dbReference>
<proteinExistence type="predicted"/>
<keyword evidence="2" id="KW-1185">Reference proteome</keyword>
<name>A0ABU9T515_9HYPH</name>
<organism evidence="1 2">
    <name type="scientific">Ahrensia kielensis</name>
    <dbReference type="NCBI Taxonomy" id="76980"/>
    <lineage>
        <taxon>Bacteria</taxon>
        <taxon>Pseudomonadati</taxon>
        <taxon>Pseudomonadota</taxon>
        <taxon>Alphaproteobacteria</taxon>
        <taxon>Hyphomicrobiales</taxon>
        <taxon>Ahrensiaceae</taxon>
        <taxon>Ahrensia</taxon>
    </lineage>
</organism>
<dbReference type="EMBL" id="JBBMQO010000003">
    <property type="protein sequence ID" value="MEM5501217.1"/>
    <property type="molecule type" value="Genomic_DNA"/>
</dbReference>